<protein>
    <submittedName>
        <fullName evidence="3">Uncharacterized protein</fullName>
    </submittedName>
</protein>
<dbReference type="Proteomes" id="UP000824998">
    <property type="component" value="Unassembled WGS sequence"/>
</dbReference>
<keyword evidence="4" id="KW-1185">Reference proteome</keyword>
<evidence type="ECO:0000313" key="4">
    <source>
        <dbReference type="Proteomes" id="UP000824998"/>
    </source>
</evidence>
<gene>
    <name evidence="3" type="ORF">BJ875DRAFT_161456</name>
</gene>
<dbReference type="OrthoDB" id="3687641at2759"/>
<dbReference type="AlphaFoldDB" id="A0A9P7YAS9"/>
<evidence type="ECO:0000313" key="3">
    <source>
        <dbReference type="EMBL" id="KAG9230284.1"/>
    </source>
</evidence>
<accession>A0A9P7YAS9</accession>
<organism evidence="3 4">
    <name type="scientific">Amylocarpus encephaloides</name>
    <dbReference type="NCBI Taxonomy" id="45428"/>
    <lineage>
        <taxon>Eukaryota</taxon>
        <taxon>Fungi</taxon>
        <taxon>Dikarya</taxon>
        <taxon>Ascomycota</taxon>
        <taxon>Pezizomycotina</taxon>
        <taxon>Leotiomycetes</taxon>
        <taxon>Helotiales</taxon>
        <taxon>Helotiales incertae sedis</taxon>
        <taxon>Amylocarpus</taxon>
    </lineage>
</organism>
<evidence type="ECO:0000256" key="2">
    <source>
        <dbReference type="ARBA" id="ARBA00035112"/>
    </source>
</evidence>
<dbReference type="InterPro" id="IPR021765">
    <property type="entry name" value="UstYa-like"/>
</dbReference>
<sequence>MHSLHCLNAVRKGLYPQYYKNHNKANASEFEQLLHIDHCIEQLRQVIQCGGDLTPVSLRQYGKEGQKSLIGTPQIHTCRDWAAFREWYLDKGTEWGNLVWTGI</sequence>
<dbReference type="EMBL" id="MU251686">
    <property type="protein sequence ID" value="KAG9230284.1"/>
    <property type="molecule type" value="Genomic_DNA"/>
</dbReference>
<dbReference type="PANTHER" id="PTHR33365">
    <property type="entry name" value="YALI0B05434P"/>
    <property type="match status" value="1"/>
</dbReference>
<proteinExistence type="inferred from homology"/>
<dbReference type="Pfam" id="PF11807">
    <property type="entry name" value="UstYa"/>
    <property type="match status" value="1"/>
</dbReference>
<dbReference type="GO" id="GO:0043386">
    <property type="term" value="P:mycotoxin biosynthetic process"/>
    <property type="evidence" value="ECO:0007669"/>
    <property type="project" value="InterPro"/>
</dbReference>
<dbReference type="PANTHER" id="PTHR33365:SF4">
    <property type="entry name" value="CYCLOCHLOROTINE BIOSYNTHESIS PROTEIN O"/>
    <property type="match status" value="1"/>
</dbReference>
<comment type="similarity">
    <text evidence="2">Belongs to the ustYa family.</text>
</comment>
<reference evidence="3" key="1">
    <citation type="journal article" date="2021" name="IMA Fungus">
        <title>Genomic characterization of three marine fungi, including Emericellopsis atlantica sp. nov. with signatures of a generalist lifestyle and marine biomass degradation.</title>
        <authorList>
            <person name="Hagestad O.C."/>
            <person name="Hou L."/>
            <person name="Andersen J.H."/>
            <person name="Hansen E.H."/>
            <person name="Altermark B."/>
            <person name="Li C."/>
            <person name="Kuhnert E."/>
            <person name="Cox R.J."/>
            <person name="Crous P.W."/>
            <person name="Spatafora J.W."/>
            <person name="Lail K."/>
            <person name="Amirebrahimi M."/>
            <person name="Lipzen A."/>
            <person name="Pangilinan J."/>
            <person name="Andreopoulos W."/>
            <person name="Hayes R.D."/>
            <person name="Ng V."/>
            <person name="Grigoriev I.V."/>
            <person name="Jackson S.A."/>
            <person name="Sutton T.D.S."/>
            <person name="Dobson A.D.W."/>
            <person name="Rama T."/>
        </authorList>
    </citation>
    <scope>NUCLEOTIDE SEQUENCE</scope>
    <source>
        <strain evidence="3">TRa018bII</strain>
    </source>
</reference>
<name>A0A9P7YAS9_9HELO</name>
<comment type="caution">
    <text evidence="3">The sequence shown here is derived from an EMBL/GenBank/DDBJ whole genome shotgun (WGS) entry which is preliminary data.</text>
</comment>
<comment type="pathway">
    <text evidence="1">Mycotoxin biosynthesis.</text>
</comment>
<evidence type="ECO:0000256" key="1">
    <source>
        <dbReference type="ARBA" id="ARBA00004685"/>
    </source>
</evidence>